<dbReference type="AlphaFoldDB" id="A0A975D0K8"/>
<reference evidence="1" key="2">
    <citation type="submission" date="2021-04" db="EMBL/GenBank/DDBJ databases">
        <title>Isolation and genomic analysis of the ibuprofen-degrading bacterium Sphingomonas strain MPO218.</title>
        <authorList>
            <person name="Aulestia M."/>
            <person name="Flores A."/>
            <person name="Mangas E.L."/>
            <person name="Perez-Pulido A.J."/>
            <person name="Santero E."/>
            <person name="Camacho E.M."/>
        </authorList>
    </citation>
    <scope>NUCLEOTIDE SEQUENCE</scope>
    <source>
        <strain evidence="1">MPO218</strain>
    </source>
</reference>
<dbReference type="EMBL" id="CP059319">
    <property type="protein sequence ID" value="QTH20658.1"/>
    <property type="molecule type" value="Genomic_DNA"/>
</dbReference>
<name>A0A975D0K8_9SPHN</name>
<organism evidence="1 2">
    <name type="scientific">Rhizorhabdus wittichii</name>
    <dbReference type="NCBI Taxonomy" id="160791"/>
    <lineage>
        <taxon>Bacteria</taxon>
        <taxon>Pseudomonadati</taxon>
        <taxon>Pseudomonadota</taxon>
        <taxon>Alphaproteobacteria</taxon>
        <taxon>Sphingomonadales</taxon>
        <taxon>Sphingomonadaceae</taxon>
        <taxon>Rhizorhabdus</taxon>
    </lineage>
</organism>
<evidence type="ECO:0000313" key="2">
    <source>
        <dbReference type="Proteomes" id="UP000664914"/>
    </source>
</evidence>
<evidence type="ECO:0000313" key="1">
    <source>
        <dbReference type="EMBL" id="QTH20658.1"/>
    </source>
</evidence>
<reference evidence="1" key="1">
    <citation type="submission" date="2020-07" db="EMBL/GenBank/DDBJ databases">
        <authorList>
            <person name="Camacho E."/>
        </authorList>
    </citation>
    <scope>NUCLEOTIDE SEQUENCE</scope>
    <source>
        <strain evidence="1">MPO218</strain>
    </source>
</reference>
<proteinExistence type="predicted"/>
<evidence type="ECO:0008006" key="3">
    <source>
        <dbReference type="Google" id="ProtNLM"/>
    </source>
</evidence>
<gene>
    <name evidence="1" type="ORF">HRJ34_20300</name>
</gene>
<dbReference type="Proteomes" id="UP000664914">
    <property type="component" value="Chromosome"/>
</dbReference>
<accession>A0A975D0K8</accession>
<protein>
    <recommendedName>
        <fullName evidence="3">Type II secretion system protein GspC N-terminal domain-containing protein</fullName>
    </recommendedName>
</protein>
<sequence length="155" mass="16103">MGAALMRRPPAGSLWIAGAALVALAAPVTLLWRAQPPLPDIPARGDTVQPVPVAAAEEGAGRRLFLDPLDPANAPAAEDAPRLIGIAGRLPDKAIAMVRAADGTSKVLSPGESFDGWRLESLSPDAALFSRGRRRVRSFLPAAEPEAATGEDEGQ</sequence>